<feature type="non-terminal residue" evidence="1">
    <location>
        <position position="1"/>
    </location>
</feature>
<accession>A0A5E4D024</accession>
<evidence type="ECO:0000313" key="2">
    <source>
        <dbReference type="Proteomes" id="UP000335636"/>
    </source>
</evidence>
<dbReference type="AlphaFoldDB" id="A0A5E4D024"/>
<proteinExistence type="predicted"/>
<organism evidence="1 2">
    <name type="scientific">Marmota monax</name>
    <name type="common">Woodchuck</name>
    <dbReference type="NCBI Taxonomy" id="9995"/>
    <lineage>
        <taxon>Eukaryota</taxon>
        <taxon>Metazoa</taxon>
        <taxon>Chordata</taxon>
        <taxon>Craniata</taxon>
        <taxon>Vertebrata</taxon>
        <taxon>Euteleostomi</taxon>
        <taxon>Mammalia</taxon>
        <taxon>Eutheria</taxon>
        <taxon>Euarchontoglires</taxon>
        <taxon>Glires</taxon>
        <taxon>Rodentia</taxon>
        <taxon>Sciuromorpha</taxon>
        <taxon>Sciuridae</taxon>
        <taxon>Xerinae</taxon>
        <taxon>Marmotini</taxon>
        <taxon>Marmota</taxon>
    </lineage>
</organism>
<comment type="caution">
    <text evidence="1">The sequence shown here is derived from an EMBL/GenBank/DDBJ whole genome shotgun (WGS) entry which is preliminary data.</text>
</comment>
<evidence type="ECO:0000313" key="1">
    <source>
        <dbReference type="EMBL" id="VTJ86572.1"/>
    </source>
</evidence>
<dbReference type="Proteomes" id="UP000335636">
    <property type="component" value="Unassembled WGS sequence"/>
</dbReference>
<feature type="non-terminal residue" evidence="1">
    <location>
        <position position="115"/>
    </location>
</feature>
<keyword evidence="2" id="KW-1185">Reference proteome</keyword>
<name>A0A5E4D024_MARMO</name>
<reference evidence="1" key="1">
    <citation type="submission" date="2019-04" db="EMBL/GenBank/DDBJ databases">
        <authorList>
            <person name="Alioto T."/>
            <person name="Alioto T."/>
        </authorList>
    </citation>
    <scope>NUCLEOTIDE SEQUENCE [LARGE SCALE GENOMIC DNA]</scope>
</reference>
<protein>
    <submittedName>
        <fullName evidence="1">Uncharacterized protein</fullName>
    </submittedName>
</protein>
<sequence length="115" mass="12892">KTTREFAHSKERLCKEAARWWPLAHPAGRRCNQTCRYTDNISPSTDWCPQTEVAILQDDGGGGSKPAGPGQCPKMVEAGCNQTCKYYDNGLLGSSRQRVIHWWTVNGLQANGRQW</sequence>
<gene>
    <name evidence="1" type="ORF">MONAX_5E036799</name>
</gene>
<dbReference type="EMBL" id="CABDUW010002373">
    <property type="protein sequence ID" value="VTJ86572.1"/>
    <property type="molecule type" value="Genomic_DNA"/>
</dbReference>